<dbReference type="AlphaFoldDB" id="A0AAV4LBU5"/>
<dbReference type="InterPro" id="IPR037062">
    <property type="entry name" value="Malic_N_dom_sf"/>
</dbReference>
<proteinExistence type="predicted"/>
<evidence type="ECO:0000256" key="1">
    <source>
        <dbReference type="ARBA" id="ARBA00023002"/>
    </source>
</evidence>
<gene>
    <name evidence="3" type="ORF">DNHGIG_07600</name>
</gene>
<dbReference type="Proteomes" id="UP001057291">
    <property type="component" value="Unassembled WGS sequence"/>
</dbReference>
<dbReference type="InterPro" id="IPR051674">
    <property type="entry name" value="Malate_Decarboxylase"/>
</dbReference>
<comment type="caution">
    <text evidence="3">The sequence shown here is derived from an EMBL/GenBank/DDBJ whole genome shotgun (WGS) entry which is preliminary data.</text>
</comment>
<reference evidence="3" key="1">
    <citation type="journal article" date="2023" name="Int. J. Syst. Evol. Microbiol.">
        <title>Collibacillus ludicampi gen. nov., sp. nov., a new soil bacterium of the family Alicyclobacillaceae.</title>
        <authorList>
            <person name="Jojima T."/>
            <person name="Ioku Y."/>
            <person name="Fukuta Y."/>
            <person name="Shirasaka N."/>
            <person name="Matsumura Y."/>
            <person name="Mori M."/>
        </authorList>
    </citation>
    <scope>NUCLEOTIDE SEQUENCE</scope>
    <source>
        <strain evidence="3">TP075</strain>
    </source>
</reference>
<organism evidence="3 4">
    <name type="scientific">Collibacillus ludicampi</name>
    <dbReference type="NCBI Taxonomy" id="2771369"/>
    <lineage>
        <taxon>Bacteria</taxon>
        <taxon>Bacillati</taxon>
        <taxon>Bacillota</taxon>
        <taxon>Bacilli</taxon>
        <taxon>Bacillales</taxon>
        <taxon>Alicyclobacillaceae</taxon>
        <taxon>Collibacillus</taxon>
    </lineage>
</organism>
<dbReference type="PANTHER" id="PTHR43237">
    <property type="entry name" value="NADP-DEPENDENT MALIC ENZYME"/>
    <property type="match status" value="1"/>
</dbReference>
<sequence>MSKVNEEALKLHKDYQGKLGVYSKVPLRNSRDLALAYSPGVAEPCTAIFDDENMIYDYTIKGNLVAVVTNGTAVLGLGNIGPRAALPVMEGKALLFKSFAGIDAFPLCLDTSLVLHKL</sequence>
<feature type="domain" description="Malic enzyme N-terminal" evidence="2">
    <location>
        <begin position="16"/>
        <end position="117"/>
    </location>
</feature>
<dbReference type="InterPro" id="IPR012301">
    <property type="entry name" value="Malic_N_dom"/>
</dbReference>
<accession>A0AAV4LBU5</accession>
<protein>
    <recommendedName>
        <fullName evidence="2">Malic enzyme N-terminal domain-containing protein</fullName>
    </recommendedName>
</protein>
<dbReference type="SMART" id="SM01274">
    <property type="entry name" value="malic"/>
    <property type="match status" value="1"/>
</dbReference>
<dbReference type="Pfam" id="PF00390">
    <property type="entry name" value="malic"/>
    <property type="match status" value="1"/>
</dbReference>
<evidence type="ECO:0000259" key="2">
    <source>
        <dbReference type="SMART" id="SM01274"/>
    </source>
</evidence>
<dbReference type="GO" id="GO:0016616">
    <property type="term" value="F:oxidoreductase activity, acting on the CH-OH group of donors, NAD or NADP as acceptor"/>
    <property type="evidence" value="ECO:0007669"/>
    <property type="project" value="InterPro"/>
</dbReference>
<keyword evidence="4" id="KW-1185">Reference proteome</keyword>
<keyword evidence="1" id="KW-0560">Oxidoreductase</keyword>
<dbReference type="EMBL" id="BOQE01000001">
    <property type="protein sequence ID" value="GIM45211.1"/>
    <property type="molecule type" value="Genomic_DNA"/>
</dbReference>
<evidence type="ECO:0000313" key="4">
    <source>
        <dbReference type="Proteomes" id="UP001057291"/>
    </source>
</evidence>
<name>A0AAV4LBU5_9BACL</name>
<evidence type="ECO:0000313" key="3">
    <source>
        <dbReference type="EMBL" id="GIM45211.1"/>
    </source>
</evidence>
<dbReference type="PANTHER" id="PTHR43237:SF4">
    <property type="entry name" value="NADP-DEPENDENT MALIC ENZYME"/>
    <property type="match status" value="1"/>
</dbReference>
<dbReference type="GO" id="GO:0004470">
    <property type="term" value="F:malic enzyme activity"/>
    <property type="evidence" value="ECO:0007669"/>
    <property type="project" value="InterPro"/>
</dbReference>
<dbReference type="SUPFAM" id="SSF53223">
    <property type="entry name" value="Aminoacid dehydrogenase-like, N-terminal domain"/>
    <property type="match status" value="1"/>
</dbReference>
<dbReference type="InterPro" id="IPR046346">
    <property type="entry name" value="Aminoacid_DH-like_N_sf"/>
</dbReference>
<dbReference type="Gene3D" id="3.40.50.10380">
    <property type="entry name" value="Malic enzyme, N-terminal domain"/>
    <property type="match status" value="1"/>
</dbReference>